<name>A0ABY3T188_9GAMM</name>
<comment type="similarity">
    <text evidence="1">Belongs to the N(4)/N(6)-methyltransferase family.</text>
</comment>
<feature type="domain" description="DNA methylase adenine-specific" evidence="8">
    <location>
        <begin position="156"/>
        <end position="250"/>
    </location>
</feature>
<dbReference type="PRINTS" id="PR00507">
    <property type="entry name" value="N12N6MTFRASE"/>
</dbReference>
<accession>A0ABY3T188</accession>
<dbReference type="Pfam" id="PF12161">
    <property type="entry name" value="HsdM_N"/>
    <property type="match status" value="1"/>
</dbReference>
<evidence type="ECO:0000256" key="5">
    <source>
        <dbReference type="ARBA" id="ARBA00022691"/>
    </source>
</evidence>
<evidence type="ECO:0000313" key="11">
    <source>
        <dbReference type="Proteomes" id="UP001054801"/>
    </source>
</evidence>
<dbReference type="InterPro" id="IPR052916">
    <property type="entry name" value="Type-I_RE_MTase_Subunit"/>
</dbReference>
<dbReference type="SUPFAM" id="SSF53335">
    <property type="entry name" value="S-adenosyl-L-methionine-dependent methyltransferases"/>
    <property type="match status" value="1"/>
</dbReference>
<gene>
    <name evidence="10" type="ORF">L2Y54_05765</name>
</gene>
<dbReference type="EC" id="2.1.1.72" evidence="2"/>
<dbReference type="Proteomes" id="UP001054801">
    <property type="component" value="Chromosome"/>
</dbReference>
<dbReference type="InterPro" id="IPR022749">
    <property type="entry name" value="D12N6_MeTrfase_N"/>
</dbReference>
<dbReference type="Gene3D" id="3.40.50.150">
    <property type="entry name" value="Vaccinia Virus protein VP39"/>
    <property type="match status" value="1"/>
</dbReference>
<dbReference type="PANTHER" id="PTHR42998">
    <property type="entry name" value="TYPE I RESTRICTION ENZYME HINDVIIP M PROTEIN-RELATED"/>
    <property type="match status" value="1"/>
</dbReference>
<evidence type="ECO:0000256" key="3">
    <source>
        <dbReference type="ARBA" id="ARBA00022603"/>
    </source>
</evidence>
<evidence type="ECO:0000256" key="6">
    <source>
        <dbReference type="ARBA" id="ARBA00022747"/>
    </source>
</evidence>
<comment type="catalytic activity">
    <reaction evidence="7">
        <text>a 2'-deoxyadenosine in DNA + S-adenosyl-L-methionine = an N(6)-methyl-2'-deoxyadenosine in DNA + S-adenosyl-L-homocysteine + H(+)</text>
        <dbReference type="Rhea" id="RHEA:15197"/>
        <dbReference type="Rhea" id="RHEA-COMP:12418"/>
        <dbReference type="Rhea" id="RHEA-COMP:12419"/>
        <dbReference type="ChEBI" id="CHEBI:15378"/>
        <dbReference type="ChEBI" id="CHEBI:57856"/>
        <dbReference type="ChEBI" id="CHEBI:59789"/>
        <dbReference type="ChEBI" id="CHEBI:90615"/>
        <dbReference type="ChEBI" id="CHEBI:90616"/>
        <dbReference type="EC" id="2.1.1.72"/>
    </reaction>
</comment>
<dbReference type="RefSeq" id="WP_236500839.1">
    <property type="nucleotide sequence ID" value="NZ_CP091244.1"/>
</dbReference>
<dbReference type="InterPro" id="IPR029063">
    <property type="entry name" value="SAM-dependent_MTases_sf"/>
</dbReference>
<dbReference type="PANTHER" id="PTHR42998:SF1">
    <property type="entry name" value="TYPE I RESTRICTION ENZYME HINDI METHYLASE SUBUNIT"/>
    <property type="match status" value="1"/>
</dbReference>
<dbReference type="Gene3D" id="1.20.1260.30">
    <property type="match status" value="1"/>
</dbReference>
<dbReference type="InterPro" id="IPR003356">
    <property type="entry name" value="DNA_methylase_A-5"/>
</dbReference>
<evidence type="ECO:0000256" key="2">
    <source>
        <dbReference type="ARBA" id="ARBA00011900"/>
    </source>
</evidence>
<evidence type="ECO:0000313" key="10">
    <source>
        <dbReference type="EMBL" id="UJS25546.1"/>
    </source>
</evidence>
<keyword evidence="6" id="KW-0680">Restriction system</keyword>
<organism evidence="10 11">
    <name type="scientific">Thiothrix winogradskyi</name>
    <dbReference type="NCBI Taxonomy" id="96472"/>
    <lineage>
        <taxon>Bacteria</taxon>
        <taxon>Pseudomonadati</taxon>
        <taxon>Pseudomonadota</taxon>
        <taxon>Gammaproteobacteria</taxon>
        <taxon>Thiotrichales</taxon>
        <taxon>Thiotrichaceae</taxon>
        <taxon>Thiothrix</taxon>
    </lineage>
</organism>
<dbReference type="InterPro" id="IPR038333">
    <property type="entry name" value="T1MK-like_N_sf"/>
</dbReference>
<protein>
    <recommendedName>
        <fullName evidence="2">site-specific DNA-methyltransferase (adenine-specific)</fullName>
        <ecNumber evidence="2">2.1.1.72</ecNumber>
    </recommendedName>
</protein>
<evidence type="ECO:0000256" key="4">
    <source>
        <dbReference type="ARBA" id="ARBA00022679"/>
    </source>
</evidence>
<keyword evidence="4" id="KW-0808">Transferase</keyword>
<keyword evidence="3" id="KW-0489">Methyltransferase</keyword>
<keyword evidence="11" id="KW-1185">Reference proteome</keyword>
<feature type="domain" description="N6 adenine-specific DNA methyltransferase N-terminal" evidence="9">
    <location>
        <begin position="9"/>
        <end position="148"/>
    </location>
</feature>
<keyword evidence="5" id="KW-0949">S-adenosyl-L-methionine</keyword>
<sequence length="258" mass="28805">MNAEQLKQLETDLWSAADNLRANTGLKSSEYATPVLGLIFLKFADNKYRHAEADIVAEYQRLQGGRREKSLAEIAREKCGFYLPEQARYEHLLNLPGQEDIAKAIKLAMEAIEQYKPELEGVLPKEEYFSFNRTPESRTVLFDLVKSFSNIPLDASGDVFGKIYEFFLGKFALSEGQKGGEFFTPTSVVKLMVEIIEPHHGSVYDPACGSGGMFVQSQHFVQHRRGGSRTALTTAPPPPDNSLFVYGQEKTLDNLSSG</sequence>
<evidence type="ECO:0000256" key="7">
    <source>
        <dbReference type="ARBA" id="ARBA00047942"/>
    </source>
</evidence>
<dbReference type="EMBL" id="CP091244">
    <property type="protein sequence ID" value="UJS25546.1"/>
    <property type="molecule type" value="Genomic_DNA"/>
</dbReference>
<evidence type="ECO:0000256" key="1">
    <source>
        <dbReference type="ARBA" id="ARBA00006594"/>
    </source>
</evidence>
<evidence type="ECO:0000259" key="8">
    <source>
        <dbReference type="Pfam" id="PF02384"/>
    </source>
</evidence>
<proteinExistence type="inferred from homology"/>
<dbReference type="Pfam" id="PF02384">
    <property type="entry name" value="N6_Mtase"/>
    <property type="match status" value="1"/>
</dbReference>
<evidence type="ECO:0000259" key="9">
    <source>
        <dbReference type="Pfam" id="PF12161"/>
    </source>
</evidence>
<reference evidence="10" key="1">
    <citation type="journal article" date="2022" name="Microorganisms">
        <title>Two New Species of Filamentous Sulfur Bacteria of the Genus Thiothrix, Thiothrix winogradskyi sp. nov. and 'Candidatus Thiothrix sulfatifontis' sp. nov.</title>
        <authorList>
            <person name="Ravin N.V."/>
            <person name="Rossetti S."/>
            <person name="Beletsky A.V."/>
            <person name="Kadnikov V.V."/>
            <person name="Rudenko T.S."/>
            <person name="Smolyakov D.D."/>
            <person name="Moskvitina M.I."/>
            <person name="Gureeva M.V."/>
            <person name="Mardanov A.V."/>
            <person name="Grabovich M.Y."/>
        </authorList>
    </citation>
    <scope>NUCLEOTIDE SEQUENCE</scope>
    <source>
        <strain evidence="10">CT3</strain>
    </source>
</reference>